<evidence type="ECO:0000313" key="3">
    <source>
        <dbReference type="Proteomes" id="UP000054549"/>
    </source>
</evidence>
<feature type="domain" description="N-acetyltransferase" evidence="1">
    <location>
        <begin position="117"/>
        <end position="249"/>
    </location>
</feature>
<dbReference type="HOGENOM" id="CLU_061214_0_0_1"/>
<organism evidence="2 3">
    <name type="scientific">Amanita muscaria (strain Koide BX008)</name>
    <dbReference type="NCBI Taxonomy" id="946122"/>
    <lineage>
        <taxon>Eukaryota</taxon>
        <taxon>Fungi</taxon>
        <taxon>Dikarya</taxon>
        <taxon>Basidiomycota</taxon>
        <taxon>Agaricomycotina</taxon>
        <taxon>Agaricomycetes</taxon>
        <taxon>Agaricomycetidae</taxon>
        <taxon>Agaricales</taxon>
        <taxon>Pluteineae</taxon>
        <taxon>Amanitaceae</taxon>
        <taxon>Amanita</taxon>
    </lineage>
</organism>
<dbReference type="PROSITE" id="PS51186">
    <property type="entry name" value="GNAT"/>
    <property type="match status" value="1"/>
</dbReference>
<dbReference type="SUPFAM" id="SSF55729">
    <property type="entry name" value="Acyl-CoA N-acyltransferases (Nat)"/>
    <property type="match status" value="1"/>
</dbReference>
<dbReference type="InParanoid" id="A0A0C2X9Y8"/>
<keyword evidence="3" id="KW-1185">Reference proteome</keyword>
<accession>A0A0C2X9Y8</accession>
<dbReference type="GO" id="GO:0016747">
    <property type="term" value="F:acyltransferase activity, transferring groups other than amino-acyl groups"/>
    <property type="evidence" value="ECO:0007669"/>
    <property type="project" value="InterPro"/>
</dbReference>
<reference evidence="2 3" key="1">
    <citation type="submission" date="2014-04" db="EMBL/GenBank/DDBJ databases">
        <title>Evolutionary Origins and Diversification of the Mycorrhizal Mutualists.</title>
        <authorList>
            <consortium name="DOE Joint Genome Institute"/>
            <consortium name="Mycorrhizal Genomics Consortium"/>
            <person name="Kohler A."/>
            <person name="Kuo A."/>
            <person name="Nagy L.G."/>
            <person name="Floudas D."/>
            <person name="Copeland A."/>
            <person name="Barry K.W."/>
            <person name="Cichocki N."/>
            <person name="Veneault-Fourrey C."/>
            <person name="LaButti K."/>
            <person name="Lindquist E.A."/>
            <person name="Lipzen A."/>
            <person name="Lundell T."/>
            <person name="Morin E."/>
            <person name="Murat C."/>
            <person name="Riley R."/>
            <person name="Ohm R."/>
            <person name="Sun H."/>
            <person name="Tunlid A."/>
            <person name="Henrissat B."/>
            <person name="Grigoriev I.V."/>
            <person name="Hibbett D.S."/>
            <person name="Martin F."/>
        </authorList>
    </citation>
    <scope>NUCLEOTIDE SEQUENCE [LARGE SCALE GENOMIC DNA]</scope>
    <source>
        <strain evidence="2 3">Koide BX008</strain>
    </source>
</reference>
<dbReference type="Proteomes" id="UP000054549">
    <property type="component" value="Unassembled WGS sequence"/>
</dbReference>
<dbReference type="EMBL" id="KN818241">
    <property type="protein sequence ID" value="KIL65588.1"/>
    <property type="molecule type" value="Genomic_DNA"/>
</dbReference>
<sequence length="262" mass="29806">MVVVETAFIICQERRRLGLRTEGPGPIPGKVTPLQVPLQNPPVASEVSDALNSVATTPFENSFLSRIHGAKTPDVPGLIAVDWRTQSPWMDLMCDIRQHYTFTHPEQEEPVEFIAPIVYRTLQVDQIPQVHDLLEQSFWSGINVSDSLYYSPEKCTVVAMYKKVVVGVAILSSPQETYIMYLAVKSGWDNSHIARTMLYYLIARNSYKDITLHVSTNNPAMLLYNLFGFKVEEFVAGFYEEYLDPQSRGSKNAFKLRLRQQQ</sequence>
<dbReference type="Pfam" id="PF00583">
    <property type="entry name" value="Acetyltransf_1"/>
    <property type="match status" value="1"/>
</dbReference>
<dbReference type="STRING" id="946122.A0A0C2X9Y8"/>
<name>A0A0C2X9Y8_AMAMK</name>
<proteinExistence type="predicted"/>
<evidence type="ECO:0000313" key="2">
    <source>
        <dbReference type="EMBL" id="KIL65588.1"/>
    </source>
</evidence>
<evidence type="ECO:0000259" key="1">
    <source>
        <dbReference type="PROSITE" id="PS51186"/>
    </source>
</evidence>
<protein>
    <recommendedName>
        <fullName evidence="1">N-acetyltransferase domain-containing protein</fullName>
    </recommendedName>
</protein>
<dbReference type="InterPro" id="IPR000182">
    <property type="entry name" value="GNAT_dom"/>
</dbReference>
<gene>
    <name evidence="2" type="ORF">M378DRAFT_76601</name>
</gene>
<dbReference type="InterPro" id="IPR016181">
    <property type="entry name" value="Acyl_CoA_acyltransferase"/>
</dbReference>
<dbReference type="Gene3D" id="3.40.630.30">
    <property type="match status" value="1"/>
</dbReference>
<dbReference type="OrthoDB" id="4080456at2759"/>
<dbReference type="AlphaFoldDB" id="A0A0C2X9Y8"/>